<evidence type="ECO:0000313" key="1">
    <source>
        <dbReference type="EMBL" id="RRV11001.1"/>
    </source>
</evidence>
<reference evidence="1 2" key="1">
    <citation type="submission" date="2018-10" db="EMBL/GenBank/DDBJ databases">
        <title>Transmission dynamics of multidrug resistant bacteria on intensive care unit surfaces.</title>
        <authorList>
            <person name="D'Souza A.W."/>
            <person name="Potter R.F."/>
            <person name="Wallace M."/>
            <person name="Shupe A."/>
            <person name="Patel S."/>
            <person name="Sun S."/>
            <person name="Gul D."/>
            <person name="Kwon J.H."/>
            <person name="Andleeb S."/>
            <person name="Burnham C.-A.D."/>
            <person name="Dantas G."/>
        </authorList>
    </citation>
    <scope>NUCLEOTIDE SEQUENCE [LARGE SCALE GENOMIC DNA]</scope>
    <source>
        <strain evidence="1 2">PX_177</strain>
    </source>
</reference>
<dbReference type="Proteomes" id="UP000276506">
    <property type="component" value="Unassembled WGS sequence"/>
</dbReference>
<dbReference type="EMBL" id="RHQL01000007">
    <property type="protein sequence ID" value="RRV11001.1"/>
    <property type="molecule type" value="Genomic_DNA"/>
</dbReference>
<accession>A0A427E4M3</accession>
<dbReference type="RefSeq" id="WP_104097650.1">
    <property type="nucleotide sequence ID" value="NZ_RHQL01000007.1"/>
</dbReference>
<protein>
    <submittedName>
        <fullName evidence="1">Uncharacterized protein</fullName>
    </submittedName>
</protein>
<gene>
    <name evidence="1" type="ORF">EGJ28_14225</name>
</gene>
<sequence>MTAGRNSITLKTFYFEMLEGRKGLEAVLAQAEELANRPYNSEDNLPANIHGIAHAVASQARECLWLIEGSDAEAAMTAGFRLGVLCENTNKLIATWFGLQHKQAEYMRRAAGSDRIHQENRSAKDQAIDYFTLHRDKFKGNVSEAAREIQRVVPYTERTIRRWLADHIKQ</sequence>
<comment type="caution">
    <text evidence="1">The sequence shown here is derived from an EMBL/GenBank/DDBJ whole genome shotgun (WGS) entry which is preliminary data.</text>
</comment>
<name>A0A427E4M3_9GAMM</name>
<evidence type="ECO:0000313" key="2">
    <source>
        <dbReference type="Proteomes" id="UP000276506"/>
    </source>
</evidence>
<dbReference type="AlphaFoldDB" id="A0A427E4M3"/>
<organism evidence="1 2">
    <name type="scientific">Stutzerimonas xanthomarina</name>
    <dbReference type="NCBI Taxonomy" id="271420"/>
    <lineage>
        <taxon>Bacteria</taxon>
        <taxon>Pseudomonadati</taxon>
        <taxon>Pseudomonadota</taxon>
        <taxon>Gammaproteobacteria</taxon>
        <taxon>Pseudomonadales</taxon>
        <taxon>Pseudomonadaceae</taxon>
        <taxon>Stutzerimonas</taxon>
    </lineage>
</organism>
<proteinExistence type="predicted"/>